<dbReference type="GO" id="GO:0043565">
    <property type="term" value="F:sequence-specific DNA binding"/>
    <property type="evidence" value="ECO:0007669"/>
    <property type="project" value="TreeGrafter"/>
</dbReference>
<dbReference type="InterPro" id="IPR036388">
    <property type="entry name" value="WH-like_DNA-bd_sf"/>
</dbReference>
<sequence>MDRLLGMEIFVSVVELRSFTAAARAYRISAAMVSKHISVLERRLGSMLLTRTTRRLHLTEAGQNYYERCKQILRDIKLAESGAADMNASAKGLLKVTASVWFGSFTLAPIISDYLTAYPEMQVELSLTDRFVDLVDEGFDVAIRIGELSDSSFVAKRLATFQETICASPEYLQRFGVPQKPQDLINHQCMEFTNWPTQGGWSRLYKRSSRSQAAPPRFRSNSAQALRSAAIGGLGLILMPRDLIINDIKNGALVEVLQKHIPPSRPIHAVYPGELQSLAKLQTFVDYLISSFSN</sequence>
<protein>
    <submittedName>
        <fullName evidence="6">HTH-type transcriptional regulator DmlR</fullName>
    </submittedName>
</protein>
<reference evidence="6" key="1">
    <citation type="submission" date="2016-10" db="EMBL/GenBank/DDBJ databases">
        <title>Sequence of Gallionella enrichment culture.</title>
        <authorList>
            <person name="Poehlein A."/>
            <person name="Muehling M."/>
            <person name="Daniel R."/>
        </authorList>
    </citation>
    <scope>NUCLEOTIDE SEQUENCE</scope>
</reference>
<keyword evidence="3" id="KW-0238">DNA-binding</keyword>
<keyword evidence="4" id="KW-0804">Transcription</keyword>
<dbReference type="Pfam" id="PF00126">
    <property type="entry name" value="HTH_1"/>
    <property type="match status" value="1"/>
</dbReference>
<evidence type="ECO:0000259" key="5">
    <source>
        <dbReference type="PROSITE" id="PS50931"/>
    </source>
</evidence>
<accession>A0A1J5QL95</accession>
<dbReference type="GO" id="GO:0006351">
    <property type="term" value="P:DNA-templated transcription"/>
    <property type="evidence" value="ECO:0007669"/>
    <property type="project" value="TreeGrafter"/>
</dbReference>
<organism evidence="6">
    <name type="scientific">mine drainage metagenome</name>
    <dbReference type="NCBI Taxonomy" id="410659"/>
    <lineage>
        <taxon>unclassified sequences</taxon>
        <taxon>metagenomes</taxon>
        <taxon>ecological metagenomes</taxon>
    </lineage>
</organism>
<dbReference type="GO" id="GO:0003700">
    <property type="term" value="F:DNA-binding transcription factor activity"/>
    <property type="evidence" value="ECO:0007669"/>
    <property type="project" value="InterPro"/>
</dbReference>
<feature type="domain" description="HTH lysR-type" evidence="5">
    <location>
        <begin position="1"/>
        <end position="59"/>
    </location>
</feature>
<dbReference type="AlphaFoldDB" id="A0A1J5QL95"/>
<dbReference type="SUPFAM" id="SSF46785">
    <property type="entry name" value="Winged helix' DNA-binding domain"/>
    <property type="match status" value="1"/>
</dbReference>
<dbReference type="Gene3D" id="1.10.10.10">
    <property type="entry name" value="Winged helix-like DNA-binding domain superfamily/Winged helix DNA-binding domain"/>
    <property type="match status" value="1"/>
</dbReference>
<comment type="similarity">
    <text evidence="1">Belongs to the LysR transcriptional regulatory family.</text>
</comment>
<dbReference type="PANTHER" id="PTHR30537">
    <property type="entry name" value="HTH-TYPE TRANSCRIPTIONAL REGULATOR"/>
    <property type="match status" value="1"/>
</dbReference>
<dbReference type="InterPro" id="IPR005119">
    <property type="entry name" value="LysR_subst-bd"/>
</dbReference>
<keyword evidence="2" id="KW-0805">Transcription regulation</keyword>
<dbReference type="EMBL" id="MLJW01000646">
    <property type="protein sequence ID" value="OIQ84090.1"/>
    <property type="molecule type" value="Genomic_DNA"/>
</dbReference>
<dbReference type="SUPFAM" id="SSF53850">
    <property type="entry name" value="Periplasmic binding protein-like II"/>
    <property type="match status" value="1"/>
</dbReference>
<dbReference type="InterPro" id="IPR058163">
    <property type="entry name" value="LysR-type_TF_proteobact-type"/>
</dbReference>
<evidence type="ECO:0000256" key="3">
    <source>
        <dbReference type="ARBA" id="ARBA00023125"/>
    </source>
</evidence>
<gene>
    <name evidence="6" type="primary">dmlR_15</name>
    <name evidence="6" type="ORF">GALL_340850</name>
</gene>
<name>A0A1J5QL95_9ZZZZ</name>
<dbReference type="PANTHER" id="PTHR30537:SF5">
    <property type="entry name" value="HTH-TYPE TRANSCRIPTIONAL ACTIVATOR TTDR-RELATED"/>
    <property type="match status" value="1"/>
</dbReference>
<evidence type="ECO:0000256" key="2">
    <source>
        <dbReference type="ARBA" id="ARBA00023015"/>
    </source>
</evidence>
<dbReference type="FunFam" id="1.10.10.10:FF:000001">
    <property type="entry name" value="LysR family transcriptional regulator"/>
    <property type="match status" value="1"/>
</dbReference>
<comment type="caution">
    <text evidence="6">The sequence shown here is derived from an EMBL/GenBank/DDBJ whole genome shotgun (WGS) entry which is preliminary data.</text>
</comment>
<evidence type="ECO:0000313" key="6">
    <source>
        <dbReference type="EMBL" id="OIQ84090.1"/>
    </source>
</evidence>
<dbReference type="Pfam" id="PF03466">
    <property type="entry name" value="LysR_substrate"/>
    <property type="match status" value="1"/>
</dbReference>
<evidence type="ECO:0000256" key="1">
    <source>
        <dbReference type="ARBA" id="ARBA00009437"/>
    </source>
</evidence>
<dbReference type="InterPro" id="IPR036390">
    <property type="entry name" value="WH_DNA-bd_sf"/>
</dbReference>
<dbReference type="FunFam" id="3.40.190.290:FF:000001">
    <property type="entry name" value="Transcriptional regulator, LysR family"/>
    <property type="match status" value="1"/>
</dbReference>
<evidence type="ECO:0000256" key="4">
    <source>
        <dbReference type="ARBA" id="ARBA00023163"/>
    </source>
</evidence>
<dbReference type="PROSITE" id="PS50931">
    <property type="entry name" value="HTH_LYSR"/>
    <property type="match status" value="1"/>
</dbReference>
<dbReference type="InterPro" id="IPR000847">
    <property type="entry name" value="LysR_HTH_N"/>
</dbReference>
<dbReference type="Gene3D" id="3.40.190.290">
    <property type="match status" value="1"/>
</dbReference>
<proteinExistence type="inferred from homology"/>